<dbReference type="Gene3D" id="1.10.4030.10">
    <property type="entry name" value="Porin chaperone SurA, peptide-binding domain"/>
    <property type="match status" value="1"/>
</dbReference>
<comment type="caution">
    <text evidence="14">The sequence shown here is derived from an EMBL/GenBank/DDBJ whole genome shotgun (WGS) entry which is preliminary data.</text>
</comment>
<feature type="domain" description="PpiC" evidence="13">
    <location>
        <begin position="266"/>
        <end position="355"/>
    </location>
</feature>
<comment type="subcellular location">
    <subcellularLocation>
        <location evidence="1">Cell inner membrane</location>
        <topology evidence="1">Single-pass type II membrane protein</topology>
        <orientation evidence="1">Periplasmic side</orientation>
    </subcellularLocation>
</comment>
<dbReference type="EMBL" id="JBFZPZ010000003">
    <property type="protein sequence ID" value="MEX9251882.1"/>
    <property type="molecule type" value="Genomic_DNA"/>
</dbReference>
<evidence type="ECO:0000256" key="8">
    <source>
        <dbReference type="ARBA" id="ARBA00038408"/>
    </source>
</evidence>
<evidence type="ECO:0000259" key="13">
    <source>
        <dbReference type="PROSITE" id="PS50198"/>
    </source>
</evidence>
<dbReference type="InterPro" id="IPR046357">
    <property type="entry name" value="PPIase_dom_sf"/>
</dbReference>
<evidence type="ECO:0000256" key="3">
    <source>
        <dbReference type="ARBA" id="ARBA00022519"/>
    </source>
</evidence>
<keyword evidence="3" id="KW-0997">Cell inner membrane</keyword>
<dbReference type="RefSeq" id="WP_369497021.1">
    <property type="nucleotide sequence ID" value="NZ_JBFZPZ010000003.1"/>
</dbReference>
<dbReference type="Proteomes" id="UP001561463">
    <property type="component" value="Unassembled WGS sequence"/>
</dbReference>
<keyword evidence="11" id="KW-0697">Rotamase</keyword>
<evidence type="ECO:0000256" key="10">
    <source>
        <dbReference type="ARBA" id="ARBA00042775"/>
    </source>
</evidence>
<evidence type="ECO:0000256" key="2">
    <source>
        <dbReference type="ARBA" id="ARBA00022475"/>
    </source>
</evidence>
<dbReference type="InterPro" id="IPR027304">
    <property type="entry name" value="Trigger_fact/SurA_dom_sf"/>
</dbReference>
<dbReference type="SUPFAM" id="SSF109998">
    <property type="entry name" value="Triger factor/SurA peptide-binding domain-like"/>
    <property type="match status" value="1"/>
</dbReference>
<dbReference type="Gene3D" id="3.10.50.40">
    <property type="match status" value="1"/>
</dbReference>
<dbReference type="PANTHER" id="PTHR47529:SF1">
    <property type="entry name" value="PERIPLASMIC CHAPERONE PPID"/>
    <property type="match status" value="1"/>
</dbReference>
<evidence type="ECO:0000256" key="6">
    <source>
        <dbReference type="ARBA" id="ARBA00023136"/>
    </source>
</evidence>
<dbReference type="InterPro" id="IPR023058">
    <property type="entry name" value="PPIase_PpiC_CS"/>
</dbReference>
<dbReference type="Pfam" id="PF13145">
    <property type="entry name" value="Rotamase_2"/>
    <property type="match status" value="1"/>
</dbReference>
<dbReference type="NCBIfam" id="NF008054">
    <property type="entry name" value="PRK10788.1"/>
    <property type="match status" value="1"/>
</dbReference>
<keyword evidence="7" id="KW-0143">Chaperone</keyword>
<name>A0ABV4A3B6_9ENTR</name>
<dbReference type="InterPro" id="IPR052029">
    <property type="entry name" value="PpiD_chaperone"/>
</dbReference>
<evidence type="ECO:0000256" key="4">
    <source>
        <dbReference type="ARBA" id="ARBA00022692"/>
    </source>
</evidence>
<gene>
    <name evidence="14" type="primary">ppiD</name>
    <name evidence="14" type="ORF">AB7Z85_05055</name>
</gene>
<evidence type="ECO:0000313" key="14">
    <source>
        <dbReference type="EMBL" id="MEX9251882.1"/>
    </source>
</evidence>
<evidence type="ECO:0000256" key="5">
    <source>
        <dbReference type="ARBA" id="ARBA00022989"/>
    </source>
</evidence>
<evidence type="ECO:0000256" key="1">
    <source>
        <dbReference type="ARBA" id="ARBA00004382"/>
    </source>
</evidence>
<evidence type="ECO:0000256" key="12">
    <source>
        <dbReference type="SAM" id="Phobius"/>
    </source>
</evidence>
<proteinExistence type="inferred from homology"/>
<keyword evidence="11 14" id="KW-0413">Isomerase</keyword>
<organism evidence="14 15">
    <name type="scientific">Pseudenterobacter timonensis</name>
    <dbReference type="NCBI Taxonomy" id="1755099"/>
    <lineage>
        <taxon>Bacteria</taxon>
        <taxon>Pseudomonadati</taxon>
        <taxon>Pseudomonadota</taxon>
        <taxon>Gammaproteobacteria</taxon>
        <taxon>Enterobacterales</taxon>
        <taxon>Enterobacteriaceae</taxon>
        <taxon>Pseudenterobacter</taxon>
    </lineage>
</organism>
<sequence length="624" mass="67463">MMDSLRTAANSLVLKIIFGIIIVSFILTGVSSYLIGGGSNYAAKVNGQEISRGQFENAFAGERNRMQQQMGEQYSVLASNEAWMNQLRHDTLNRLIDEALLDQYAKHLGLGISDEQVKNAIFATPAFQSNGKFDNTRYNAIVNQMGMSADQYAQALRNQLTTQQLINAVVGTDFMLKGETDELAALVAQQRVVREATLDVNALAAKQQVSDEEVKAYYAQNKNTFTAPEQFRVSYIKMDAAAMAQTASDSEIQAYYDQHQDQFTQPQRNRYSVIQTKTEADAKAVLDELNKGADFATLAKAKSTDIISAKNGGDMGWLEASTTPDELKNANLTEKGQLSGVIKSSVGFLVARLDDVEAAKTKPLADVRDEITAKVKQEKALDAYYALQQKVSDAASNDNESLAGAEQAAGVKAVETGWFGRDNVPEELNFKPVTDAIFNGGLVGENGTPGSNSDIITVDGDRAFVLRVAEHKPESIKPLEAVKDQITALVKHNKAVEQAKLDADKLVGELKAGKGDEAMKAAGLSFGEAKTLSRTGQDPVSQAAFNLGLPAKDKPVYGTASDMQGNVVILALDEVKAGTMPDAQRKAMVAGITQNNAQIAFEALMSNLRKEAKIKLGDVVNQPQ</sequence>
<dbReference type="PROSITE" id="PS01096">
    <property type="entry name" value="PPIC_PPIASE_1"/>
    <property type="match status" value="1"/>
</dbReference>
<evidence type="ECO:0000256" key="9">
    <source>
        <dbReference type="ARBA" id="ARBA00040743"/>
    </source>
</evidence>
<reference evidence="14 15" key="1">
    <citation type="submission" date="2024-03" db="EMBL/GenBank/DDBJ databases">
        <title>Role of Flies in the Dissemination of Carbapenem-Resistant Enterobacteriaceae (CRE): An Epidemiological and Genomic Study in China.</title>
        <authorList>
            <person name="Chen K."/>
            <person name="Zhang R."/>
            <person name="Chen S."/>
        </authorList>
    </citation>
    <scope>NUCLEOTIDE SEQUENCE [LARGE SCALE GENOMIC DNA]</scope>
    <source>
        <strain evidence="15">fly-313</strain>
    </source>
</reference>
<comment type="similarity">
    <text evidence="8">Belongs to the PpiD chaperone family.</text>
</comment>
<dbReference type="Pfam" id="PF13624">
    <property type="entry name" value="SurA_N_3"/>
    <property type="match status" value="1"/>
</dbReference>
<keyword evidence="4 12" id="KW-0812">Transmembrane</keyword>
<evidence type="ECO:0000256" key="7">
    <source>
        <dbReference type="ARBA" id="ARBA00023186"/>
    </source>
</evidence>
<evidence type="ECO:0000256" key="11">
    <source>
        <dbReference type="PROSITE-ProRule" id="PRU00278"/>
    </source>
</evidence>
<feature type="transmembrane region" description="Helical" evidence="12">
    <location>
        <begin position="12"/>
        <end position="35"/>
    </location>
</feature>
<keyword evidence="5 12" id="KW-1133">Transmembrane helix</keyword>
<accession>A0ABV4A3B6</accession>
<dbReference type="PROSITE" id="PS50198">
    <property type="entry name" value="PPIC_PPIASE_2"/>
    <property type="match status" value="1"/>
</dbReference>
<dbReference type="GO" id="GO:0003755">
    <property type="term" value="F:peptidyl-prolyl cis-trans isomerase activity"/>
    <property type="evidence" value="ECO:0007669"/>
    <property type="project" value="UniProtKB-EC"/>
</dbReference>
<keyword evidence="2" id="KW-1003">Cell membrane</keyword>
<keyword evidence="6 12" id="KW-0472">Membrane</keyword>
<keyword evidence="15" id="KW-1185">Reference proteome</keyword>
<dbReference type="SUPFAM" id="SSF54534">
    <property type="entry name" value="FKBP-like"/>
    <property type="match status" value="1"/>
</dbReference>
<evidence type="ECO:0000313" key="15">
    <source>
        <dbReference type="Proteomes" id="UP001561463"/>
    </source>
</evidence>
<dbReference type="PANTHER" id="PTHR47529">
    <property type="entry name" value="PEPTIDYL-PROLYL CIS-TRANS ISOMERASE D"/>
    <property type="match status" value="1"/>
</dbReference>
<protein>
    <recommendedName>
        <fullName evidence="9">Periplasmic chaperone PpiD</fullName>
    </recommendedName>
    <alternativeName>
        <fullName evidence="10">Periplasmic folding chaperone</fullName>
    </alternativeName>
</protein>
<dbReference type="InterPro" id="IPR000297">
    <property type="entry name" value="PPIase_PpiC"/>
</dbReference>